<evidence type="ECO:0000313" key="3">
    <source>
        <dbReference type="EMBL" id="GFN80338.1"/>
    </source>
</evidence>
<sequence length="187" mass="21117">MDVIPELSASHMEDDKKRGKNYTAYEKELLLEILKGNHNNKKQEAWDRVTTEYNSHENVAKREKANLKSLWKNLKIKATDKKEILKIGGGGPAEPMDKMSEGIIDLLPNQFAAIENEFDEDYILERGGSSRQSHETATKSAASTPSTSAEAPSIFVLKTGKKGRIHPRMRIQPAKYLQMQTNFIKCV</sequence>
<evidence type="ECO:0000259" key="2">
    <source>
        <dbReference type="Pfam" id="PF13873"/>
    </source>
</evidence>
<dbReference type="PANTHER" id="PTHR21411:SF0">
    <property type="entry name" value="REGULATORY PROTEIN ZESTE"/>
    <property type="match status" value="1"/>
</dbReference>
<dbReference type="EMBL" id="BLXT01000823">
    <property type="protein sequence ID" value="GFN80338.1"/>
    <property type="molecule type" value="Genomic_DNA"/>
</dbReference>
<dbReference type="Proteomes" id="UP000735302">
    <property type="component" value="Unassembled WGS sequence"/>
</dbReference>
<dbReference type="PANTHER" id="PTHR21411">
    <property type="entry name" value="APONTIC"/>
    <property type="match status" value="1"/>
</dbReference>
<name>A0AAV3YBF1_9GAST</name>
<reference evidence="3 4" key="1">
    <citation type="journal article" date="2021" name="Elife">
        <title>Chloroplast acquisition without the gene transfer in kleptoplastic sea slugs, Plakobranchus ocellatus.</title>
        <authorList>
            <person name="Maeda T."/>
            <person name="Takahashi S."/>
            <person name="Yoshida T."/>
            <person name="Shimamura S."/>
            <person name="Takaki Y."/>
            <person name="Nagai Y."/>
            <person name="Toyoda A."/>
            <person name="Suzuki Y."/>
            <person name="Arimoto A."/>
            <person name="Ishii H."/>
            <person name="Satoh N."/>
            <person name="Nishiyama T."/>
            <person name="Hasebe M."/>
            <person name="Maruyama T."/>
            <person name="Minagawa J."/>
            <person name="Obokata J."/>
            <person name="Shigenobu S."/>
        </authorList>
    </citation>
    <scope>NUCLEOTIDE SEQUENCE [LARGE SCALE GENOMIC DNA]</scope>
</reference>
<comment type="caution">
    <text evidence="3">The sequence shown here is derived from an EMBL/GenBank/DDBJ whole genome shotgun (WGS) entry which is preliminary data.</text>
</comment>
<organism evidence="3 4">
    <name type="scientific">Plakobranchus ocellatus</name>
    <dbReference type="NCBI Taxonomy" id="259542"/>
    <lineage>
        <taxon>Eukaryota</taxon>
        <taxon>Metazoa</taxon>
        <taxon>Spiralia</taxon>
        <taxon>Lophotrochozoa</taxon>
        <taxon>Mollusca</taxon>
        <taxon>Gastropoda</taxon>
        <taxon>Heterobranchia</taxon>
        <taxon>Euthyneura</taxon>
        <taxon>Panpulmonata</taxon>
        <taxon>Sacoglossa</taxon>
        <taxon>Placobranchoidea</taxon>
        <taxon>Plakobranchidae</taxon>
        <taxon>Plakobranchus</taxon>
    </lineage>
</organism>
<proteinExistence type="predicted"/>
<evidence type="ECO:0000256" key="1">
    <source>
        <dbReference type="SAM" id="MobiDB-lite"/>
    </source>
</evidence>
<accession>A0AAV3YBF1</accession>
<dbReference type="AlphaFoldDB" id="A0AAV3YBF1"/>
<keyword evidence="4" id="KW-1185">Reference proteome</keyword>
<protein>
    <submittedName>
        <fullName evidence="3">Upf0439 protein c9orf30</fullName>
    </submittedName>
</protein>
<feature type="region of interest" description="Disordered" evidence="1">
    <location>
        <begin position="127"/>
        <end position="146"/>
    </location>
</feature>
<evidence type="ECO:0000313" key="4">
    <source>
        <dbReference type="Proteomes" id="UP000735302"/>
    </source>
</evidence>
<feature type="domain" description="Myb/SANT-like DNA-binding" evidence="2">
    <location>
        <begin position="29"/>
        <end position="78"/>
    </location>
</feature>
<gene>
    <name evidence="3" type="ORF">PoB_000684400</name>
</gene>
<dbReference type="Pfam" id="PF13873">
    <property type="entry name" value="Myb_DNA-bind_5"/>
    <property type="match status" value="1"/>
</dbReference>
<dbReference type="InterPro" id="IPR028002">
    <property type="entry name" value="Myb_DNA-bind_5"/>
</dbReference>